<feature type="compositionally biased region" description="Acidic residues" evidence="1">
    <location>
        <begin position="132"/>
        <end position="143"/>
    </location>
</feature>
<name>A0ABR3WGL3_9PEZI</name>
<dbReference type="EMBL" id="JAWRVE010000087">
    <property type="protein sequence ID" value="KAL1861375.1"/>
    <property type="molecule type" value="Genomic_DNA"/>
</dbReference>
<comment type="caution">
    <text evidence="2">The sequence shown here is derived from an EMBL/GenBank/DDBJ whole genome shotgun (WGS) entry which is preliminary data.</text>
</comment>
<reference evidence="2 3" key="1">
    <citation type="journal article" date="2024" name="IMA Fungus">
        <title>IMA Genome - F19 : A genome assembly and annotation guide to empower mycologists, including annotated draft genome sequences of Ceratocystis pirilliformis, Diaporthe australafricana, Fusarium ophioides, Paecilomyces lecythidis, and Sporothrix stenoceras.</title>
        <authorList>
            <person name="Aylward J."/>
            <person name="Wilson A.M."/>
            <person name="Visagie C.M."/>
            <person name="Spraker J."/>
            <person name="Barnes I."/>
            <person name="Buitendag C."/>
            <person name="Ceriani C."/>
            <person name="Del Mar Angel L."/>
            <person name="du Plessis D."/>
            <person name="Fuchs T."/>
            <person name="Gasser K."/>
            <person name="Kramer D."/>
            <person name="Li W."/>
            <person name="Munsamy K."/>
            <person name="Piso A."/>
            <person name="Price J.L."/>
            <person name="Sonnekus B."/>
            <person name="Thomas C."/>
            <person name="van der Nest A."/>
            <person name="van Dijk A."/>
            <person name="van Heerden A."/>
            <person name="van Vuuren N."/>
            <person name="Yilmaz N."/>
            <person name="Duong T.A."/>
            <person name="van der Merwe N.A."/>
            <person name="Wingfield M.J."/>
            <person name="Wingfield B.D."/>
        </authorList>
    </citation>
    <scope>NUCLEOTIDE SEQUENCE [LARGE SCALE GENOMIC DNA]</scope>
    <source>
        <strain evidence="2 3">CMW 18300</strain>
    </source>
</reference>
<evidence type="ECO:0000256" key="1">
    <source>
        <dbReference type="SAM" id="MobiDB-lite"/>
    </source>
</evidence>
<accession>A0ABR3WGL3</accession>
<dbReference type="Proteomes" id="UP001583177">
    <property type="component" value="Unassembled WGS sequence"/>
</dbReference>
<sequence>MTSETETGDLTLDISDHLRHIATAERWCEEFHEAQVADWQRTASDYGLAWKSCCFTQIQAETWYFNFRKRKNLIEEVGKLSQSLDDFRFVLSLYSFLDGRRDRNLQPQLRKLHMTWRSLEQVKLHKDSRLTDEEDRPPEETPGDDVSRDDDLGATKSKYPLALHQHLCVARVCGYVTGRLRSLCYWLRELRNRRVIYAISISEPRSVMADRRWNIIEAERVCLRLAPALTGQFKSSRIHLCQALGLDHKKVPTDDTTASPSMTAMKYDKTPETPASSQGRSELSRRFKLKKASLEASRVVLKANLYVKLLPCKIGQNILERMLIKSTEMAVVAREAGNHKADAKMRHLHNKIRKVSERASQEFPDMKPRMTLLDSETWPAVLNPRKDMEVEVHGHISVPVETLIDMLHAAQIPMDVPEEGLNGTSKCGPAHSNTTTLECSPAEPAGENHQPSSTLGSKMAVPEPGTDNV</sequence>
<gene>
    <name evidence="2" type="ORF">Daus18300_008906</name>
</gene>
<evidence type="ECO:0000313" key="3">
    <source>
        <dbReference type="Proteomes" id="UP001583177"/>
    </source>
</evidence>
<feature type="region of interest" description="Disordered" evidence="1">
    <location>
        <begin position="127"/>
        <end position="151"/>
    </location>
</feature>
<proteinExistence type="predicted"/>
<feature type="region of interest" description="Disordered" evidence="1">
    <location>
        <begin position="422"/>
        <end position="469"/>
    </location>
</feature>
<protein>
    <submittedName>
        <fullName evidence="2">Uncharacterized protein</fullName>
    </submittedName>
</protein>
<evidence type="ECO:0000313" key="2">
    <source>
        <dbReference type="EMBL" id="KAL1861375.1"/>
    </source>
</evidence>
<feature type="region of interest" description="Disordered" evidence="1">
    <location>
        <begin position="252"/>
        <end position="284"/>
    </location>
</feature>
<organism evidence="2 3">
    <name type="scientific">Diaporthe australafricana</name>
    <dbReference type="NCBI Taxonomy" id="127596"/>
    <lineage>
        <taxon>Eukaryota</taxon>
        <taxon>Fungi</taxon>
        <taxon>Dikarya</taxon>
        <taxon>Ascomycota</taxon>
        <taxon>Pezizomycotina</taxon>
        <taxon>Sordariomycetes</taxon>
        <taxon>Sordariomycetidae</taxon>
        <taxon>Diaporthales</taxon>
        <taxon>Diaporthaceae</taxon>
        <taxon>Diaporthe</taxon>
    </lineage>
</organism>
<keyword evidence="3" id="KW-1185">Reference proteome</keyword>